<dbReference type="AlphaFoldDB" id="A0AAU9WIX2"/>
<accession>A0AAU9WIX2</accession>
<protein>
    <submittedName>
        <fullName evidence="2">Uncharacterized protein</fullName>
    </submittedName>
</protein>
<feature type="region of interest" description="Disordered" evidence="1">
    <location>
        <begin position="1"/>
        <end position="40"/>
    </location>
</feature>
<sequence length="63" mass="7162">MRDCSYERDTGIGNFEERDSGNNHLDEPRTGIHEKHQAHRLSSIQEAVGLLSDTLKLLRGNEN</sequence>
<evidence type="ECO:0000313" key="2">
    <source>
        <dbReference type="EMBL" id="CAH3114912.1"/>
    </source>
</evidence>
<dbReference type="EMBL" id="CALNXJ010000014">
    <property type="protein sequence ID" value="CAH3114912.1"/>
    <property type="molecule type" value="Genomic_DNA"/>
</dbReference>
<name>A0AAU9WIX2_9CNID</name>
<feature type="compositionally biased region" description="Basic and acidic residues" evidence="1">
    <location>
        <begin position="1"/>
        <end position="35"/>
    </location>
</feature>
<keyword evidence="3" id="KW-1185">Reference proteome</keyword>
<gene>
    <name evidence="2" type="ORF">PMEA_00005724</name>
</gene>
<proteinExistence type="predicted"/>
<reference evidence="2 3" key="1">
    <citation type="submission" date="2022-05" db="EMBL/GenBank/DDBJ databases">
        <authorList>
            <consortium name="Genoscope - CEA"/>
            <person name="William W."/>
        </authorList>
    </citation>
    <scope>NUCLEOTIDE SEQUENCE [LARGE SCALE GENOMIC DNA]</scope>
</reference>
<evidence type="ECO:0000256" key="1">
    <source>
        <dbReference type="SAM" id="MobiDB-lite"/>
    </source>
</evidence>
<dbReference type="Proteomes" id="UP001159428">
    <property type="component" value="Unassembled WGS sequence"/>
</dbReference>
<organism evidence="2 3">
    <name type="scientific">Pocillopora meandrina</name>
    <dbReference type="NCBI Taxonomy" id="46732"/>
    <lineage>
        <taxon>Eukaryota</taxon>
        <taxon>Metazoa</taxon>
        <taxon>Cnidaria</taxon>
        <taxon>Anthozoa</taxon>
        <taxon>Hexacorallia</taxon>
        <taxon>Scleractinia</taxon>
        <taxon>Astrocoeniina</taxon>
        <taxon>Pocilloporidae</taxon>
        <taxon>Pocillopora</taxon>
    </lineage>
</organism>
<comment type="caution">
    <text evidence="2">The sequence shown here is derived from an EMBL/GenBank/DDBJ whole genome shotgun (WGS) entry which is preliminary data.</text>
</comment>
<evidence type="ECO:0000313" key="3">
    <source>
        <dbReference type="Proteomes" id="UP001159428"/>
    </source>
</evidence>